<protein>
    <submittedName>
        <fullName evidence="1">Putative exportin 1</fullName>
    </submittedName>
</protein>
<dbReference type="AlphaFoldDB" id="A0A0R0LS71"/>
<feature type="non-terminal residue" evidence="1">
    <location>
        <position position="356"/>
    </location>
</feature>
<dbReference type="OrthoDB" id="27218at2759"/>
<gene>
    <name evidence="1" type="ORF">M153_751400047</name>
</gene>
<dbReference type="Gene3D" id="1.25.10.10">
    <property type="entry name" value="Leucine-rich Repeat Variant"/>
    <property type="match status" value="1"/>
</dbReference>
<keyword evidence="2" id="KW-1185">Reference proteome</keyword>
<dbReference type="VEuPathDB" id="MicrosporidiaDB:M153_751400047"/>
<name>A0A0R0LS71_9MICR</name>
<proteinExistence type="predicted"/>
<organism evidence="1 2">
    <name type="scientific">Pseudoloma neurophilia</name>
    <dbReference type="NCBI Taxonomy" id="146866"/>
    <lineage>
        <taxon>Eukaryota</taxon>
        <taxon>Fungi</taxon>
        <taxon>Fungi incertae sedis</taxon>
        <taxon>Microsporidia</taxon>
        <taxon>Pseudoloma</taxon>
    </lineage>
</organism>
<accession>A0A0R0LS71</accession>
<evidence type="ECO:0000313" key="2">
    <source>
        <dbReference type="Proteomes" id="UP000051530"/>
    </source>
</evidence>
<evidence type="ECO:0000313" key="1">
    <source>
        <dbReference type="EMBL" id="KRH92322.1"/>
    </source>
</evidence>
<dbReference type="EMBL" id="LGUB01001016">
    <property type="protein sequence ID" value="KRH92322.1"/>
    <property type="molecule type" value="Genomic_DNA"/>
</dbReference>
<dbReference type="InterPro" id="IPR016024">
    <property type="entry name" value="ARM-type_fold"/>
</dbReference>
<comment type="caution">
    <text evidence="1">The sequence shown here is derived from an EMBL/GenBank/DDBJ whole genome shotgun (WGS) entry which is preliminary data.</text>
</comment>
<reference evidence="1 2" key="1">
    <citation type="submission" date="2015-07" db="EMBL/GenBank/DDBJ databases">
        <title>The genome of Pseudoloma neurophilia, a relevant intracellular parasite of the zebrafish.</title>
        <authorList>
            <person name="Ndikumana S."/>
            <person name="Pelin A."/>
            <person name="Sanders J."/>
            <person name="Corradi N."/>
        </authorList>
    </citation>
    <scope>NUCLEOTIDE SEQUENCE [LARGE SCALE GENOMIC DNA]</scope>
    <source>
        <strain evidence="1 2">MK1</strain>
    </source>
</reference>
<dbReference type="SUPFAM" id="SSF48371">
    <property type="entry name" value="ARM repeat"/>
    <property type="match status" value="1"/>
</dbReference>
<sequence>MTENFDQLLDFSKPFNPELFDALVSKTKMNDSNAVITLTRFKNDEQNFMTIEIILNKCQLKESQLISLNILENLIDKKYFTFSKEIRQSFENTILHFIKEKSQTNDLLLNKFNQIFVKLILKNHYNKKSENLIISLIEISQMNITQAINIFSIFTLLIQEIFVNTHPKTIKTIYLNNLKNDMLNILSFTNTVLEKGQGMEKPLIGNALNFLTIFFESLSEESSGYSILNQNENSLKEKVIITVQTEIIQFLVENMLSLLQSEHTTQSIRSLYTIIKYLQTEYNSIESYNFSTVIGSKFCDFLNLYFGKYQNSKKVFVNSYSDMNEEEKKFLLEAAHLLSVLSFKKNNVNNSVNNSV</sequence>
<dbReference type="Proteomes" id="UP000051530">
    <property type="component" value="Unassembled WGS sequence"/>
</dbReference>
<dbReference type="InterPro" id="IPR011989">
    <property type="entry name" value="ARM-like"/>
</dbReference>